<evidence type="ECO:0000313" key="1">
    <source>
        <dbReference type="EMBL" id="QHU30219.1"/>
    </source>
</evidence>
<sequence length="78" mass="8693">MKTELILSIILFIVVLIITHPRIKETFTPYDTCIGQGYPMSWCLKTAANNSASDPCICPPGQKLSRRYGTCYCQGYAS</sequence>
<accession>A0A6C0LH05</accession>
<proteinExistence type="predicted"/>
<organism evidence="1">
    <name type="scientific">viral metagenome</name>
    <dbReference type="NCBI Taxonomy" id="1070528"/>
    <lineage>
        <taxon>unclassified sequences</taxon>
        <taxon>metagenomes</taxon>
        <taxon>organismal metagenomes</taxon>
    </lineage>
</organism>
<dbReference type="EMBL" id="MN740504">
    <property type="protein sequence ID" value="QHU30219.1"/>
    <property type="molecule type" value="Genomic_DNA"/>
</dbReference>
<protein>
    <submittedName>
        <fullName evidence="1">Uncharacterized protein</fullName>
    </submittedName>
</protein>
<dbReference type="AlphaFoldDB" id="A0A6C0LH05"/>
<name>A0A6C0LH05_9ZZZZ</name>
<reference evidence="1" key="1">
    <citation type="journal article" date="2020" name="Nature">
        <title>Giant virus diversity and host interactions through global metagenomics.</title>
        <authorList>
            <person name="Schulz F."/>
            <person name="Roux S."/>
            <person name="Paez-Espino D."/>
            <person name="Jungbluth S."/>
            <person name="Walsh D.A."/>
            <person name="Denef V.J."/>
            <person name="McMahon K.D."/>
            <person name="Konstantinidis K.T."/>
            <person name="Eloe-Fadrosh E.A."/>
            <person name="Kyrpides N.C."/>
            <person name="Woyke T."/>
        </authorList>
    </citation>
    <scope>NUCLEOTIDE SEQUENCE</scope>
    <source>
        <strain evidence="1">GVMAG-M-3300027833-11</strain>
    </source>
</reference>